<sequence length="52" mass="5512">MIGGSGFPIPSQSYVDNVVNNFVTPNFPSFTVSNAISLFTPLSRIGLPASRP</sequence>
<comment type="caution">
    <text evidence="1">The sequence shown here is derived from an EMBL/GenBank/DDBJ whole genome shotgun (WGS) entry which is preliminary data.</text>
</comment>
<reference evidence="1 2" key="1">
    <citation type="submission" date="2014-01" db="EMBL/GenBank/DDBJ databases">
        <authorList>
            <person name="Dobos K."/>
            <person name="Lenaerts A."/>
            <person name="Ordway D."/>
            <person name="DeGroote M.A."/>
            <person name="Parker T."/>
            <person name="Sizemore C."/>
            <person name="Tallon L.J."/>
            <person name="Sadzewicz L.K."/>
            <person name="Sengamalay N."/>
            <person name="Fraser C.M."/>
            <person name="Hine E."/>
            <person name="Shefchek K.A."/>
            <person name="Das S.P."/>
            <person name="Tettelin H."/>
        </authorList>
    </citation>
    <scope>NUCLEOTIDE SEQUENCE [LARGE SCALE GENOMIC DNA]</scope>
    <source>
        <strain evidence="1 2">Harvey</strain>
    </source>
</reference>
<proteinExistence type="predicted"/>
<evidence type="ECO:0000313" key="1">
    <source>
        <dbReference type="EMBL" id="EUA89677.1"/>
    </source>
</evidence>
<keyword evidence="2" id="KW-1185">Reference proteome</keyword>
<gene>
    <name evidence="1" type="ORF">I551_3865</name>
</gene>
<name>A0ABN0QYH4_MYCUL</name>
<accession>A0ABN0QYH4</accession>
<organism evidence="1 2">
    <name type="scientific">Mycobacterium ulcerans str. Harvey</name>
    <dbReference type="NCBI Taxonomy" id="1299332"/>
    <lineage>
        <taxon>Bacteria</taxon>
        <taxon>Bacillati</taxon>
        <taxon>Actinomycetota</taxon>
        <taxon>Actinomycetes</taxon>
        <taxon>Mycobacteriales</taxon>
        <taxon>Mycobacteriaceae</taxon>
        <taxon>Mycobacterium</taxon>
        <taxon>Mycobacterium ulcerans group</taxon>
    </lineage>
</organism>
<dbReference type="Proteomes" id="UP000020681">
    <property type="component" value="Unassembled WGS sequence"/>
</dbReference>
<protein>
    <submittedName>
        <fullName evidence="1">Uncharacterized protein</fullName>
    </submittedName>
</protein>
<dbReference type="EMBL" id="JAOL01000119">
    <property type="protein sequence ID" value="EUA89677.1"/>
    <property type="molecule type" value="Genomic_DNA"/>
</dbReference>
<evidence type="ECO:0000313" key="2">
    <source>
        <dbReference type="Proteomes" id="UP000020681"/>
    </source>
</evidence>